<dbReference type="Pfam" id="PF14273">
    <property type="entry name" value="DUF4360"/>
    <property type="match status" value="1"/>
</dbReference>
<evidence type="ECO:0008006" key="4">
    <source>
        <dbReference type="Google" id="ProtNLM"/>
    </source>
</evidence>
<dbReference type="OrthoDB" id="152248at2759"/>
<evidence type="ECO:0000256" key="1">
    <source>
        <dbReference type="SAM" id="SignalP"/>
    </source>
</evidence>
<keyword evidence="1" id="KW-0732">Signal</keyword>
<dbReference type="PANTHER" id="PTHR38847">
    <property type="match status" value="1"/>
</dbReference>
<dbReference type="InterPro" id="IPR025649">
    <property type="entry name" value="DUF4360"/>
</dbReference>
<evidence type="ECO:0000313" key="3">
    <source>
        <dbReference type="Proteomes" id="UP000676310"/>
    </source>
</evidence>
<dbReference type="EMBL" id="CAJRGZ010000017">
    <property type="protein sequence ID" value="CAG5156621.1"/>
    <property type="molecule type" value="Genomic_DNA"/>
</dbReference>
<dbReference type="AlphaFoldDB" id="A0A8J2N4X5"/>
<evidence type="ECO:0000313" key="2">
    <source>
        <dbReference type="EMBL" id="CAG5156621.1"/>
    </source>
</evidence>
<organism evidence="2 3">
    <name type="scientific">Alternaria atra</name>
    <dbReference type="NCBI Taxonomy" id="119953"/>
    <lineage>
        <taxon>Eukaryota</taxon>
        <taxon>Fungi</taxon>
        <taxon>Dikarya</taxon>
        <taxon>Ascomycota</taxon>
        <taxon>Pezizomycotina</taxon>
        <taxon>Dothideomycetes</taxon>
        <taxon>Pleosporomycetidae</taxon>
        <taxon>Pleosporales</taxon>
        <taxon>Pleosporineae</taxon>
        <taxon>Pleosporaceae</taxon>
        <taxon>Alternaria</taxon>
        <taxon>Alternaria sect. Ulocladioides</taxon>
    </lineage>
</organism>
<dbReference type="GeneID" id="67016083"/>
<dbReference type="Proteomes" id="UP000676310">
    <property type="component" value="Unassembled WGS sequence"/>
</dbReference>
<feature type="signal peptide" evidence="1">
    <location>
        <begin position="1"/>
        <end position="16"/>
    </location>
</feature>
<comment type="caution">
    <text evidence="2">The sequence shown here is derived from an EMBL/GenBank/DDBJ whole genome shotgun (WGS) entry which is preliminary data.</text>
</comment>
<dbReference type="PANTHER" id="PTHR38847:SF1">
    <property type="entry name" value="PSEUDOURIDINE SYNTHASE RSUA_RLUA-LIKE DOMAIN-CONTAINING PROTEIN"/>
    <property type="match status" value="1"/>
</dbReference>
<protein>
    <recommendedName>
        <fullName evidence="4">Secreted protein</fullName>
    </recommendedName>
</protein>
<reference evidence="2" key="1">
    <citation type="submission" date="2021-05" db="EMBL/GenBank/DDBJ databases">
        <authorList>
            <person name="Stam R."/>
        </authorList>
    </citation>
    <scope>NUCLEOTIDE SEQUENCE</scope>
    <source>
        <strain evidence="2">CS162</strain>
    </source>
</reference>
<name>A0A8J2N4X5_9PLEO</name>
<gene>
    <name evidence="2" type="ORF">ALTATR162_LOCUS4418</name>
</gene>
<sequence length="209" mass="22895">MRFFAITTLLTALAVASPIIDMVERRGDKPNSKEVRVEKVTWAGTGCPPGSVVHDIGENASVVSLSFSEYVAGTGTGMKATDARKNCNVRMTMSYPEGWSYTVASTILRGWAQIPKDCSANLGATYFFSGEKDDAFCQSTFKGPLAENYKHSAEVDTLVWSKCGKKDKEGPMFNVNSQASVSCKKDALLGVDTQDTKFEMKMLLQWKKC</sequence>
<feature type="chain" id="PRO_5035215943" description="Secreted protein" evidence="1">
    <location>
        <begin position="17"/>
        <end position="209"/>
    </location>
</feature>
<keyword evidence="3" id="KW-1185">Reference proteome</keyword>
<dbReference type="RefSeq" id="XP_043167964.1">
    <property type="nucleotide sequence ID" value="XM_043312029.1"/>
</dbReference>
<accession>A0A8J2N4X5</accession>
<proteinExistence type="predicted"/>